<gene>
    <name evidence="4" type="ORF">LF65_03464</name>
</gene>
<sequence>MKDNQMNLFLRGAKKSAMEIEKSDLDYEEILKKYKQAIDEANIAVWEWNIKEDSFFISDAWEEITGYNSKDFSSLIDCIEKVAISKDREDALTDLNFFVADKVTLYVSEFRIITKDNKLKWVLFKGNGIKEKDEGVTRIFGLVNDITEEKEREKGIADNLYHDSLTNLPNRDMFLMDIKNILDKNIQLSQEGAIIFIDLDNFKSINDTLGHDYGDLMLKVFSQLLHVCIKDYGKLYRVGGDEFIVIIERINSIEKVKEMCNTILKYCKNPFELNENHLYITTSMGISIFPRDSNNMNDLLKFADLAMYKSKADGKNTYTFFKQALSRSYIRRIIIENELKEAIKKNEFSIVYQPQIDALDNKVVAFEALLRWNSKKLGFVSPAEFIPIAERIGIIVDIGDWVFEKACRKVREFKEREYEFNNICINVSPVQIKERDFKDKIIKTCEENKIPLSLIEIEITESTLIELDDEKIADLHELIKKGINISIDDFGTGYSSLSYLTILPINTLKIDKSFIDNIENDKNRAVIECILSLSKSLKYKVIAEGVEVKEQLNALVDLGCNIIQGYYFSKPVCEEELEKMLKND</sequence>
<dbReference type="InterPro" id="IPR000014">
    <property type="entry name" value="PAS"/>
</dbReference>
<dbReference type="NCBIfam" id="TIGR00229">
    <property type="entry name" value="sensory_box"/>
    <property type="match status" value="1"/>
</dbReference>
<dbReference type="EMBL" id="CP010086">
    <property type="protein sequence ID" value="AJH00021.1"/>
    <property type="molecule type" value="Genomic_DNA"/>
</dbReference>
<dbReference type="InterPro" id="IPR043128">
    <property type="entry name" value="Rev_trsase/Diguanyl_cyclase"/>
</dbReference>
<dbReference type="SUPFAM" id="SSF55073">
    <property type="entry name" value="Nucleotide cyclase"/>
    <property type="match status" value="1"/>
</dbReference>
<dbReference type="InterPro" id="IPR000160">
    <property type="entry name" value="GGDEF_dom"/>
</dbReference>
<evidence type="ECO:0000259" key="2">
    <source>
        <dbReference type="PROSITE" id="PS50883"/>
    </source>
</evidence>
<name>A0A0B5QGB9_CLOBE</name>
<dbReference type="Gene3D" id="3.20.20.450">
    <property type="entry name" value="EAL domain"/>
    <property type="match status" value="1"/>
</dbReference>
<dbReference type="Pfam" id="PF00563">
    <property type="entry name" value="EAL"/>
    <property type="match status" value="1"/>
</dbReference>
<dbReference type="OrthoDB" id="9762141at2"/>
<evidence type="ECO:0000259" key="3">
    <source>
        <dbReference type="PROSITE" id="PS50887"/>
    </source>
</evidence>
<evidence type="ECO:0000259" key="1">
    <source>
        <dbReference type="PROSITE" id="PS50113"/>
    </source>
</evidence>
<dbReference type="Gene3D" id="3.30.450.20">
    <property type="entry name" value="PAS domain"/>
    <property type="match status" value="1"/>
</dbReference>
<dbReference type="PANTHER" id="PTHR44757">
    <property type="entry name" value="DIGUANYLATE CYCLASE DGCP"/>
    <property type="match status" value="1"/>
</dbReference>
<dbReference type="Pfam" id="PF08447">
    <property type="entry name" value="PAS_3"/>
    <property type="match status" value="1"/>
</dbReference>
<protein>
    <submittedName>
        <fullName evidence="4">Diguanylate cyclase</fullName>
    </submittedName>
</protein>
<dbReference type="PANTHER" id="PTHR44757:SF2">
    <property type="entry name" value="BIOFILM ARCHITECTURE MAINTENANCE PROTEIN MBAA"/>
    <property type="match status" value="1"/>
</dbReference>
<dbReference type="SMART" id="SM00267">
    <property type="entry name" value="GGDEF"/>
    <property type="match status" value="1"/>
</dbReference>
<dbReference type="SUPFAM" id="SSF55785">
    <property type="entry name" value="PYP-like sensor domain (PAS domain)"/>
    <property type="match status" value="1"/>
</dbReference>
<dbReference type="InterPro" id="IPR035919">
    <property type="entry name" value="EAL_sf"/>
</dbReference>
<dbReference type="InterPro" id="IPR035965">
    <property type="entry name" value="PAS-like_dom_sf"/>
</dbReference>
<dbReference type="SMART" id="SM00086">
    <property type="entry name" value="PAC"/>
    <property type="match status" value="1"/>
</dbReference>
<accession>A0A0B5QGB9</accession>
<dbReference type="PROSITE" id="PS50113">
    <property type="entry name" value="PAC"/>
    <property type="match status" value="1"/>
</dbReference>
<dbReference type="InterPro" id="IPR001610">
    <property type="entry name" value="PAC"/>
</dbReference>
<dbReference type="AlphaFoldDB" id="A0A0B5QGB9"/>
<dbReference type="RefSeq" id="WP_041897516.1">
    <property type="nucleotide sequence ID" value="NZ_CP010086.2"/>
</dbReference>
<dbReference type="PROSITE" id="PS50887">
    <property type="entry name" value="GGDEF"/>
    <property type="match status" value="1"/>
</dbReference>
<feature type="domain" description="EAL" evidence="2">
    <location>
        <begin position="332"/>
        <end position="584"/>
    </location>
</feature>
<dbReference type="PROSITE" id="PS50883">
    <property type="entry name" value="EAL"/>
    <property type="match status" value="1"/>
</dbReference>
<dbReference type="STRING" id="1520.LF65_03464"/>
<dbReference type="KEGG" id="cbei:LF65_03464"/>
<dbReference type="InterPro" id="IPR029787">
    <property type="entry name" value="Nucleotide_cyclase"/>
</dbReference>
<dbReference type="SMART" id="SM00052">
    <property type="entry name" value="EAL"/>
    <property type="match status" value="1"/>
</dbReference>
<dbReference type="InterPro" id="IPR052155">
    <property type="entry name" value="Biofilm_reg_signaling"/>
</dbReference>
<reference evidence="5" key="1">
    <citation type="submission" date="2014-12" db="EMBL/GenBank/DDBJ databases">
        <title>Genome sequence of Clostridium beijerinckii strain 59B.</title>
        <authorList>
            <person name="Little G.T."/>
            <person name="Minton N.P."/>
        </authorList>
    </citation>
    <scope>NUCLEOTIDE SEQUENCE [LARGE SCALE GENOMIC DNA]</scope>
    <source>
        <strain evidence="5">59B</strain>
    </source>
</reference>
<dbReference type="CDD" id="cd01948">
    <property type="entry name" value="EAL"/>
    <property type="match status" value="1"/>
</dbReference>
<evidence type="ECO:0000313" key="5">
    <source>
        <dbReference type="Proteomes" id="UP000031866"/>
    </source>
</evidence>
<organism evidence="4 5">
    <name type="scientific">Clostridium beijerinckii</name>
    <name type="common">Clostridium MP</name>
    <dbReference type="NCBI Taxonomy" id="1520"/>
    <lineage>
        <taxon>Bacteria</taxon>
        <taxon>Bacillati</taxon>
        <taxon>Bacillota</taxon>
        <taxon>Clostridia</taxon>
        <taxon>Eubacteriales</taxon>
        <taxon>Clostridiaceae</taxon>
        <taxon>Clostridium</taxon>
    </lineage>
</organism>
<proteinExistence type="predicted"/>
<dbReference type="Pfam" id="PF00990">
    <property type="entry name" value="GGDEF"/>
    <property type="match status" value="1"/>
</dbReference>
<dbReference type="Gene3D" id="3.30.70.270">
    <property type="match status" value="1"/>
</dbReference>
<dbReference type="SUPFAM" id="SSF141868">
    <property type="entry name" value="EAL domain-like"/>
    <property type="match status" value="1"/>
</dbReference>
<dbReference type="InterPro" id="IPR013655">
    <property type="entry name" value="PAS_fold_3"/>
</dbReference>
<dbReference type="InterPro" id="IPR000700">
    <property type="entry name" value="PAS-assoc_C"/>
</dbReference>
<dbReference type="CDD" id="cd01949">
    <property type="entry name" value="GGDEF"/>
    <property type="match status" value="1"/>
</dbReference>
<dbReference type="NCBIfam" id="TIGR00254">
    <property type="entry name" value="GGDEF"/>
    <property type="match status" value="1"/>
</dbReference>
<evidence type="ECO:0000313" key="4">
    <source>
        <dbReference type="EMBL" id="AJH00021.1"/>
    </source>
</evidence>
<dbReference type="InterPro" id="IPR001633">
    <property type="entry name" value="EAL_dom"/>
</dbReference>
<dbReference type="Proteomes" id="UP000031866">
    <property type="component" value="Chromosome"/>
</dbReference>
<feature type="domain" description="PAC" evidence="1">
    <location>
        <begin position="106"/>
        <end position="158"/>
    </location>
</feature>
<feature type="domain" description="GGDEF" evidence="3">
    <location>
        <begin position="190"/>
        <end position="323"/>
    </location>
</feature>